<feature type="region of interest" description="Disordered" evidence="1">
    <location>
        <begin position="63"/>
        <end position="82"/>
    </location>
</feature>
<keyword evidence="3" id="KW-1185">Reference proteome</keyword>
<dbReference type="EMBL" id="NHSJ01000134">
    <property type="protein sequence ID" value="PPQ26399.1"/>
    <property type="molecule type" value="Genomic_DNA"/>
</dbReference>
<evidence type="ECO:0000313" key="3">
    <source>
        <dbReference type="Proteomes" id="UP000239089"/>
    </source>
</evidence>
<accession>A0A2S6MVM2</accession>
<dbReference type="AlphaFoldDB" id="A0A2S6MVM2"/>
<dbReference type="Proteomes" id="UP000239089">
    <property type="component" value="Unassembled WGS sequence"/>
</dbReference>
<protein>
    <submittedName>
        <fullName evidence="2">Uncharacterized protein</fullName>
    </submittedName>
</protein>
<sequence>MVSRRASRLYDGSTMSEKLRAAIERAFIDLHYAAAELKMGAQGADATSAAVEHVRLAIRELESGLRTRAPDGSQPSPEKISD</sequence>
<proteinExistence type="predicted"/>
<name>A0A2S6MVM2_9HYPH</name>
<organism evidence="2 3">
    <name type="scientific">Rhodoblastus sphagnicola</name>
    <dbReference type="NCBI Taxonomy" id="333368"/>
    <lineage>
        <taxon>Bacteria</taxon>
        <taxon>Pseudomonadati</taxon>
        <taxon>Pseudomonadota</taxon>
        <taxon>Alphaproteobacteria</taxon>
        <taxon>Hyphomicrobiales</taxon>
        <taxon>Rhodoblastaceae</taxon>
        <taxon>Rhodoblastus</taxon>
    </lineage>
</organism>
<evidence type="ECO:0000256" key="1">
    <source>
        <dbReference type="SAM" id="MobiDB-lite"/>
    </source>
</evidence>
<gene>
    <name evidence="2" type="ORF">CCR94_22440</name>
</gene>
<comment type="caution">
    <text evidence="2">The sequence shown here is derived from an EMBL/GenBank/DDBJ whole genome shotgun (WGS) entry which is preliminary data.</text>
</comment>
<evidence type="ECO:0000313" key="2">
    <source>
        <dbReference type="EMBL" id="PPQ26399.1"/>
    </source>
</evidence>
<reference evidence="2 3" key="1">
    <citation type="journal article" date="2018" name="Arch. Microbiol.">
        <title>New insights into the metabolic potential of the phototrophic purple bacterium Rhodopila globiformis DSM 161(T) from its draft genome sequence and evidence for a vanadium-dependent nitrogenase.</title>
        <authorList>
            <person name="Imhoff J.F."/>
            <person name="Rahn T."/>
            <person name="Kunzel S."/>
            <person name="Neulinger S.C."/>
        </authorList>
    </citation>
    <scope>NUCLEOTIDE SEQUENCE [LARGE SCALE GENOMIC DNA]</scope>
    <source>
        <strain evidence="2 3">DSM 16996</strain>
    </source>
</reference>